<sequence>MDEGSISGTRIQSTGVHVSCRRRSTTSRWAPLRGGAGRRGFLRDKLGCDW</sequence>
<dbReference type="KEGG" id="lbc:LACBIDRAFT_315044"/>
<dbReference type="InParanoid" id="B0E551"/>
<evidence type="ECO:0000313" key="1">
    <source>
        <dbReference type="EMBL" id="EDQ98031.1"/>
    </source>
</evidence>
<dbReference type="RefSeq" id="XP_001891318.1">
    <property type="nucleotide sequence ID" value="XM_001891283.1"/>
</dbReference>
<gene>
    <name evidence="1" type="ORF">LACBIDRAFT_315044</name>
</gene>
<dbReference type="Proteomes" id="UP000001194">
    <property type="component" value="Unassembled WGS sequence"/>
</dbReference>
<evidence type="ECO:0000313" key="2">
    <source>
        <dbReference type="Proteomes" id="UP000001194"/>
    </source>
</evidence>
<proteinExistence type="predicted"/>
<keyword evidence="2" id="KW-1185">Reference proteome</keyword>
<protein>
    <submittedName>
        <fullName evidence="1">Predicted protein</fullName>
    </submittedName>
</protein>
<accession>B0E551</accession>
<dbReference type="AlphaFoldDB" id="B0E551"/>
<organism evidence="2">
    <name type="scientific">Laccaria bicolor (strain S238N-H82 / ATCC MYA-4686)</name>
    <name type="common">Bicoloured deceiver</name>
    <name type="synonym">Laccaria laccata var. bicolor</name>
    <dbReference type="NCBI Taxonomy" id="486041"/>
    <lineage>
        <taxon>Eukaryota</taxon>
        <taxon>Fungi</taxon>
        <taxon>Dikarya</taxon>
        <taxon>Basidiomycota</taxon>
        <taxon>Agaricomycotina</taxon>
        <taxon>Agaricomycetes</taxon>
        <taxon>Agaricomycetidae</taxon>
        <taxon>Agaricales</taxon>
        <taxon>Agaricineae</taxon>
        <taxon>Hydnangiaceae</taxon>
        <taxon>Laccaria</taxon>
    </lineage>
</organism>
<reference evidence="1 2" key="1">
    <citation type="journal article" date="2008" name="Nature">
        <title>The genome of Laccaria bicolor provides insights into mycorrhizal symbiosis.</title>
        <authorList>
            <person name="Martin F."/>
            <person name="Aerts A."/>
            <person name="Ahren D."/>
            <person name="Brun A."/>
            <person name="Danchin E.G.J."/>
            <person name="Duchaussoy F."/>
            <person name="Gibon J."/>
            <person name="Kohler A."/>
            <person name="Lindquist E."/>
            <person name="Pereda V."/>
            <person name="Salamov A."/>
            <person name="Shapiro H.J."/>
            <person name="Wuyts J."/>
            <person name="Blaudez D."/>
            <person name="Buee M."/>
            <person name="Brokstein P."/>
            <person name="Canbaeck B."/>
            <person name="Cohen D."/>
            <person name="Courty P.E."/>
            <person name="Coutinho P.M."/>
            <person name="Delaruelle C."/>
            <person name="Detter J.C."/>
            <person name="Deveau A."/>
            <person name="DiFazio S."/>
            <person name="Duplessis S."/>
            <person name="Fraissinet-Tachet L."/>
            <person name="Lucic E."/>
            <person name="Frey-Klett P."/>
            <person name="Fourrey C."/>
            <person name="Feussner I."/>
            <person name="Gay G."/>
            <person name="Grimwood J."/>
            <person name="Hoegger P.J."/>
            <person name="Jain P."/>
            <person name="Kilaru S."/>
            <person name="Labbe J."/>
            <person name="Lin Y.C."/>
            <person name="Legue V."/>
            <person name="Le Tacon F."/>
            <person name="Marmeisse R."/>
            <person name="Melayah D."/>
            <person name="Montanini B."/>
            <person name="Muratet M."/>
            <person name="Nehls U."/>
            <person name="Niculita-Hirzel H."/>
            <person name="Oudot-Le Secq M.P."/>
            <person name="Peter M."/>
            <person name="Quesneville H."/>
            <person name="Rajashekar B."/>
            <person name="Reich M."/>
            <person name="Rouhier N."/>
            <person name="Schmutz J."/>
            <person name="Yin T."/>
            <person name="Chalot M."/>
            <person name="Henrissat B."/>
            <person name="Kuees U."/>
            <person name="Lucas S."/>
            <person name="Van de Peer Y."/>
            <person name="Podila G.K."/>
            <person name="Polle A."/>
            <person name="Pukkila P.J."/>
            <person name="Richardson P.M."/>
            <person name="Rouze P."/>
            <person name="Sanders I.R."/>
            <person name="Stajich J.E."/>
            <person name="Tunlid A."/>
            <person name="Tuskan G."/>
            <person name="Grigoriev I.V."/>
        </authorList>
    </citation>
    <scope>NUCLEOTIDE SEQUENCE [LARGE SCALE GENOMIC DNA]</scope>
    <source>
        <strain evidence="2">S238N-H82 / ATCC MYA-4686</strain>
    </source>
</reference>
<dbReference type="EMBL" id="DS547685">
    <property type="protein sequence ID" value="EDQ98031.1"/>
    <property type="molecule type" value="Genomic_DNA"/>
</dbReference>
<dbReference type="GeneID" id="6086973"/>
<dbReference type="HOGENOM" id="CLU_3125320_0_0_1"/>
<name>B0E551_LACBS</name>